<proteinExistence type="predicted"/>
<evidence type="ECO:0000313" key="2">
    <source>
        <dbReference type="EMBL" id="KAK3582449.1"/>
    </source>
</evidence>
<gene>
    <name evidence="2" type="ORF">CHS0354_023995</name>
</gene>
<reference evidence="2" key="3">
    <citation type="submission" date="2023-05" db="EMBL/GenBank/DDBJ databases">
        <authorList>
            <person name="Smith C.H."/>
        </authorList>
    </citation>
    <scope>NUCLEOTIDE SEQUENCE</scope>
    <source>
        <strain evidence="2">CHS0354</strain>
        <tissue evidence="2">Mantle</tissue>
    </source>
</reference>
<evidence type="ECO:0000313" key="3">
    <source>
        <dbReference type="Proteomes" id="UP001195483"/>
    </source>
</evidence>
<protein>
    <submittedName>
        <fullName evidence="2">Uncharacterized protein</fullName>
    </submittedName>
</protein>
<dbReference type="AlphaFoldDB" id="A0AAE0VLM8"/>
<keyword evidence="3" id="KW-1185">Reference proteome</keyword>
<accession>A0AAE0VLM8</accession>
<sequence>MDPSTGQKSDTGGITTVLQERSTSLTSKITTANDEIKQATGFKKLATEANVAQGQGFFQPYSTPSVSKLASSSLKKIFATTSAFDNNKGKVFKLTAKKATANALTEGYKKLVYPESGSDFLTDVTESQQANRNADAITMIFPSNYFFEVGKHAFSKGEKDASPEYSYITGVAYTEKYTDSIIVVLRKLVYLDKATSGDVTDASELITQEDNAHTDSETEPLLLFDADLKGSDGALLFSIQSMMIYRKVESADNTFAKSIVHVISMGDYKLVLSSSYELQNLIKSATPPSGAGEYTYSDLVNVYKLSAGSSHTSDHPSYDSIYTSENFSKNKVNADKSVIQTVRLETRFGGSEVVLKGNIVNQFDKNGVEKSQDLKLELDAKSSDGKRSKSKVNRLADSHDPTGDFEFTEETTGNKKKMGDFLKMDKVAELSKTQMLKPFQQMLKPFQQMLKPFQQMLKPFQQMLKPFQQMLKPFQQMLKSFQQMLKSFQQMLKSFQQMLKPFQQMLKPFRH</sequence>
<reference evidence="2" key="2">
    <citation type="journal article" date="2021" name="Genome Biol. Evol.">
        <title>Developing a high-quality reference genome for a parasitic bivalve with doubly uniparental inheritance (Bivalvia: Unionida).</title>
        <authorList>
            <person name="Smith C.H."/>
        </authorList>
    </citation>
    <scope>NUCLEOTIDE SEQUENCE</scope>
    <source>
        <strain evidence="2">CHS0354</strain>
        <tissue evidence="2">Mantle</tissue>
    </source>
</reference>
<evidence type="ECO:0000256" key="1">
    <source>
        <dbReference type="SAM" id="MobiDB-lite"/>
    </source>
</evidence>
<organism evidence="2 3">
    <name type="scientific">Potamilus streckersoni</name>
    <dbReference type="NCBI Taxonomy" id="2493646"/>
    <lineage>
        <taxon>Eukaryota</taxon>
        <taxon>Metazoa</taxon>
        <taxon>Spiralia</taxon>
        <taxon>Lophotrochozoa</taxon>
        <taxon>Mollusca</taxon>
        <taxon>Bivalvia</taxon>
        <taxon>Autobranchia</taxon>
        <taxon>Heteroconchia</taxon>
        <taxon>Palaeoheterodonta</taxon>
        <taxon>Unionida</taxon>
        <taxon>Unionoidea</taxon>
        <taxon>Unionidae</taxon>
        <taxon>Ambleminae</taxon>
        <taxon>Lampsilini</taxon>
        <taxon>Potamilus</taxon>
    </lineage>
</organism>
<dbReference type="EMBL" id="JAEAOA010001427">
    <property type="protein sequence ID" value="KAK3582449.1"/>
    <property type="molecule type" value="Genomic_DNA"/>
</dbReference>
<name>A0AAE0VLM8_9BIVA</name>
<feature type="region of interest" description="Disordered" evidence="1">
    <location>
        <begin position="381"/>
        <end position="411"/>
    </location>
</feature>
<comment type="caution">
    <text evidence="2">The sequence shown here is derived from an EMBL/GenBank/DDBJ whole genome shotgun (WGS) entry which is preliminary data.</text>
</comment>
<dbReference type="Proteomes" id="UP001195483">
    <property type="component" value="Unassembled WGS sequence"/>
</dbReference>
<reference evidence="2" key="1">
    <citation type="journal article" date="2021" name="Genome Biol. Evol.">
        <title>A High-Quality Reference Genome for a Parasitic Bivalve with Doubly Uniparental Inheritance (Bivalvia: Unionida).</title>
        <authorList>
            <person name="Smith C.H."/>
        </authorList>
    </citation>
    <scope>NUCLEOTIDE SEQUENCE</scope>
    <source>
        <strain evidence="2">CHS0354</strain>
    </source>
</reference>